<dbReference type="Pfam" id="PF00300">
    <property type="entry name" value="His_Phos_1"/>
    <property type="match status" value="1"/>
</dbReference>
<dbReference type="PANTHER" id="PTHR47623">
    <property type="entry name" value="OS09G0287300 PROTEIN"/>
    <property type="match status" value="1"/>
</dbReference>
<dbReference type="PANTHER" id="PTHR47623:SF1">
    <property type="entry name" value="OS09G0287300 PROTEIN"/>
    <property type="match status" value="1"/>
</dbReference>
<organism evidence="1">
    <name type="scientific">uncultured Sulfurovum sp</name>
    <dbReference type="NCBI Taxonomy" id="269237"/>
    <lineage>
        <taxon>Bacteria</taxon>
        <taxon>Pseudomonadati</taxon>
        <taxon>Campylobacterota</taxon>
        <taxon>Epsilonproteobacteria</taxon>
        <taxon>Campylobacterales</taxon>
        <taxon>Sulfurovaceae</taxon>
        <taxon>Sulfurovum</taxon>
        <taxon>environmental samples</taxon>
    </lineage>
</organism>
<evidence type="ECO:0000313" key="1">
    <source>
        <dbReference type="EMBL" id="CAA6828230.1"/>
    </source>
</evidence>
<dbReference type="InterPro" id="IPR029033">
    <property type="entry name" value="His_PPase_superfam"/>
</dbReference>
<name>A0A6S6UIR0_9BACT</name>
<accession>A0A6S6UIR0</accession>
<dbReference type="Gene3D" id="3.40.50.1240">
    <property type="entry name" value="Phosphoglycerate mutase-like"/>
    <property type="match status" value="1"/>
</dbReference>
<sequence length="175" mass="20353">MKTIYLIRHAKSDWSDGTLNDFERGLRKSGKKDLKTISSYFALQKIKPDLVLSSSALRAQTTADKLTKKIGYKGPIHYMEELYLTRPEKILDTLALQDDVYKNIFLVGHNPELTELANIFVEDNIFKLPTLSILAIYFEIDEWSKIREKKGNIDFFIQPKQFKYYVPKQIRTTLG</sequence>
<dbReference type="SUPFAM" id="SSF53254">
    <property type="entry name" value="Phosphoglycerate mutase-like"/>
    <property type="match status" value="1"/>
</dbReference>
<protein>
    <submittedName>
        <fullName evidence="1">Phosphohistidine phosphatase, SixA</fullName>
    </submittedName>
</protein>
<dbReference type="EMBL" id="CACVAS010000170">
    <property type="protein sequence ID" value="CAA6828230.1"/>
    <property type="molecule type" value="Genomic_DNA"/>
</dbReference>
<reference evidence="1" key="1">
    <citation type="submission" date="2020-01" db="EMBL/GenBank/DDBJ databases">
        <authorList>
            <person name="Meier V. D."/>
            <person name="Meier V D."/>
        </authorList>
    </citation>
    <scope>NUCLEOTIDE SEQUENCE</scope>
    <source>
        <strain evidence="1">HLG_WM_MAG_01</strain>
    </source>
</reference>
<gene>
    <name evidence="1" type="ORF">HELGO_WM1909</name>
</gene>
<dbReference type="CDD" id="cd07067">
    <property type="entry name" value="HP_PGM_like"/>
    <property type="match status" value="1"/>
</dbReference>
<dbReference type="AlphaFoldDB" id="A0A6S6UIR0"/>
<proteinExistence type="predicted"/>
<dbReference type="InterPro" id="IPR013078">
    <property type="entry name" value="His_Pase_superF_clade-1"/>
</dbReference>